<protein>
    <submittedName>
        <fullName evidence="8">Starch-binding associating with outer membrane</fullName>
    </submittedName>
</protein>
<comment type="similarity">
    <text evidence="2">Belongs to the SusD family.</text>
</comment>
<dbReference type="SUPFAM" id="SSF48452">
    <property type="entry name" value="TPR-like"/>
    <property type="match status" value="1"/>
</dbReference>
<keyword evidence="5" id="KW-0998">Cell outer membrane</keyword>
<evidence type="ECO:0000256" key="3">
    <source>
        <dbReference type="ARBA" id="ARBA00022729"/>
    </source>
</evidence>
<dbReference type="InterPro" id="IPR011990">
    <property type="entry name" value="TPR-like_helical_dom_sf"/>
</dbReference>
<comment type="subcellular location">
    <subcellularLocation>
        <location evidence="1">Cell outer membrane</location>
    </subcellularLocation>
</comment>
<dbReference type="CDD" id="cd08977">
    <property type="entry name" value="SusD"/>
    <property type="match status" value="1"/>
</dbReference>
<proteinExistence type="inferred from homology"/>
<dbReference type="PROSITE" id="PS51257">
    <property type="entry name" value="PROKAR_LIPOPROTEIN"/>
    <property type="match status" value="1"/>
</dbReference>
<dbReference type="Gene3D" id="1.25.40.390">
    <property type="match status" value="1"/>
</dbReference>
<accession>A0A1G9N647</accession>
<dbReference type="GO" id="GO:0009279">
    <property type="term" value="C:cell outer membrane"/>
    <property type="evidence" value="ECO:0007669"/>
    <property type="project" value="UniProtKB-SubCell"/>
</dbReference>
<evidence type="ECO:0000313" key="8">
    <source>
        <dbReference type="EMBL" id="SDL81597.1"/>
    </source>
</evidence>
<dbReference type="EMBL" id="FNGY01000002">
    <property type="protein sequence ID" value="SDL81597.1"/>
    <property type="molecule type" value="Genomic_DNA"/>
</dbReference>
<dbReference type="InterPro" id="IPR012944">
    <property type="entry name" value="SusD_RagB_dom"/>
</dbReference>
<dbReference type="RefSeq" id="WP_074605120.1">
    <property type="nucleotide sequence ID" value="NZ_FNGY01000002.1"/>
</dbReference>
<name>A0A1G9N647_9SPHI</name>
<dbReference type="Proteomes" id="UP000183200">
    <property type="component" value="Unassembled WGS sequence"/>
</dbReference>
<evidence type="ECO:0000259" key="6">
    <source>
        <dbReference type="Pfam" id="PF07980"/>
    </source>
</evidence>
<dbReference type="OrthoDB" id="608091at2"/>
<feature type="domain" description="SusD-like N-terminal" evidence="7">
    <location>
        <begin position="83"/>
        <end position="227"/>
    </location>
</feature>
<evidence type="ECO:0000256" key="4">
    <source>
        <dbReference type="ARBA" id="ARBA00023136"/>
    </source>
</evidence>
<evidence type="ECO:0000313" key="9">
    <source>
        <dbReference type="Proteomes" id="UP000183200"/>
    </source>
</evidence>
<keyword evidence="3" id="KW-0732">Signal</keyword>
<dbReference type="Pfam" id="PF07980">
    <property type="entry name" value="SusD_RagB"/>
    <property type="match status" value="1"/>
</dbReference>
<evidence type="ECO:0000256" key="1">
    <source>
        <dbReference type="ARBA" id="ARBA00004442"/>
    </source>
</evidence>
<evidence type="ECO:0000256" key="2">
    <source>
        <dbReference type="ARBA" id="ARBA00006275"/>
    </source>
</evidence>
<sequence length="548" mass="62337">MKKYLYISYIFLILAILVSCKKSFLDRVPSDYINESEVFGNINNAEGFVNTLYGAIPSWNYSAGNSYITGAMTDEARQRWANGAILFNTGAWNPSNFSPLGDDWTNAYIKIRACNIFLANFDNIPEDPDDPNRKSRMKGEALMLRGFYHFVLFRGWGKIPLMDKPLSPATDGDAVFLKRSPLNEVLDFIVKDLNAAMVLLPVKHENTGLWGRATKTICQAIKSRLYLYYASPLFNPANEQSRWQKATEMAKEALDAAKNNGYLLEPKFADAFLKYANTESIWGRNIGTGAGGGIDQVMQPLGYSGWSNCGPIQDFVDDFEMKNGLPITDPASNWDSKHPYKGRDPRFYTTVLYPGARWKNRTLNIYTNDKDNANEPGTNYWWRKYMTEGLNLSNGTGGVNKSFAIFRTAELLLNYAEARNELNGADQDVYTAINEIRKRAGMPDLTTGLNKESMRAAIRHERRIEMAFEGIRFWDVRRWKIAEIVDNRPVFGVNYTLSSTNPTDTTFTYFEAQKRVFNPAKHYLLPIPQAEIDKLRGKNPDFQQTEGW</sequence>
<feature type="domain" description="RagB/SusD" evidence="6">
    <location>
        <begin position="277"/>
        <end position="548"/>
    </location>
</feature>
<evidence type="ECO:0000256" key="5">
    <source>
        <dbReference type="ARBA" id="ARBA00023237"/>
    </source>
</evidence>
<keyword evidence="4" id="KW-0472">Membrane</keyword>
<evidence type="ECO:0000259" key="7">
    <source>
        <dbReference type="Pfam" id="PF14322"/>
    </source>
</evidence>
<gene>
    <name evidence="8" type="ORF">SAMN05421820_102218</name>
</gene>
<reference evidence="9" key="1">
    <citation type="submission" date="2016-10" db="EMBL/GenBank/DDBJ databases">
        <authorList>
            <person name="Varghese N."/>
            <person name="Submissions S."/>
        </authorList>
    </citation>
    <scope>NUCLEOTIDE SEQUENCE [LARGE SCALE GENOMIC DNA]</scope>
    <source>
        <strain evidence="9">DSM 19110</strain>
    </source>
</reference>
<dbReference type="AlphaFoldDB" id="A0A1G9N647"/>
<keyword evidence="9" id="KW-1185">Reference proteome</keyword>
<organism evidence="8 9">
    <name type="scientific">Pedobacter steynii</name>
    <dbReference type="NCBI Taxonomy" id="430522"/>
    <lineage>
        <taxon>Bacteria</taxon>
        <taxon>Pseudomonadati</taxon>
        <taxon>Bacteroidota</taxon>
        <taxon>Sphingobacteriia</taxon>
        <taxon>Sphingobacteriales</taxon>
        <taxon>Sphingobacteriaceae</taxon>
        <taxon>Pedobacter</taxon>
    </lineage>
</organism>
<dbReference type="Pfam" id="PF14322">
    <property type="entry name" value="SusD-like_3"/>
    <property type="match status" value="1"/>
</dbReference>
<dbReference type="InterPro" id="IPR033985">
    <property type="entry name" value="SusD-like_N"/>
</dbReference>